<name>A0A1M6RPT0_PARC5</name>
<protein>
    <submittedName>
        <fullName evidence="2">Uncharacterized membrane protein</fullName>
    </submittedName>
</protein>
<keyword evidence="1" id="KW-0812">Transmembrane</keyword>
<accession>A0A1M6RPT0</accession>
<evidence type="ECO:0000313" key="2">
    <source>
        <dbReference type="EMBL" id="SHK34469.1"/>
    </source>
</evidence>
<feature type="transmembrane region" description="Helical" evidence="1">
    <location>
        <begin position="78"/>
        <end position="97"/>
    </location>
</feature>
<dbReference type="Pfam" id="PF22564">
    <property type="entry name" value="HAAS"/>
    <property type="match status" value="1"/>
</dbReference>
<dbReference type="Proteomes" id="UP000184465">
    <property type="component" value="Unassembled WGS sequence"/>
</dbReference>
<keyword evidence="1" id="KW-0472">Membrane</keyword>
<dbReference type="STRING" id="1121301.SAMN02745912_03039"/>
<reference evidence="2 3" key="1">
    <citation type="submission" date="2016-11" db="EMBL/GenBank/DDBJ databases">
        <authorList>
            <person name="Jaros S."/>
            <person name="Januszkiewicz K."/>
            <person name="Wedrychowicz H."/>
        </authorList>
    </citation>
    <scope>NUCLEOTIDE SEQUENCE [LARGE SCALE GENOMIC DNA]</scope>
    <source>
        <strain evidence="2 3">DSM 15212</strain>
    </source>
</reference>
<evidence type="ECO:0000313" key="3">
    <source>
        <dbReference type="Proteomes" id="UP000184465"/>
    </source>
</evidence>
<evidence type="ECO:0000256" key="1">
    <source>
        <dbReference type="SAM" id="Phobius"/>
    </source>
</evidence>
<feature type="transmembrane region" description="Helical" evidence="1">
    <location>
        <begin position="151"/>
        <end position="172"/>
    </location>
</feature>
<gene>
    <name evidence="2" type="ORF">SAMN02745912_03039</name>
</gene>
<sequence>MNKDEFLKELDILLNNLPSDEKREILFDYEEHFSIGLKEGKTEEEIIENLGSPKFIAKQYNANYMVNQAESNPSASNIFRAVFAIIVLGFFNLVFVLGPFIGIIGLLIGLFGASIGITIAGISLFGGIATFSVFDPYISLPIALTSNAGGTIFLGIGLTSLGLIFFIGNCYLAKWLYILTIKYLKFNLKIIGR</sequence>
<dbReference type="AlphaFoldDB" id="A0A1M6RPT0"/>
<proteinExistence type="predicted"/>
<keyword evidence="1" id="KW-1133">Transmembrane helix</keyword>
<keyword evidence="3" id="KW-1185">Reference proteome</keyword>
<dbReference type="RefSeq" id="WP_073151898.1">
    <property type="nucleotide sequence ID" value="NZ_FRAG01000049.1"/>
</dbReference>
<dbReference type="EMBL" id="FRAG01000049">
    <property type="protein sequence ID" value="SHK34469.1"/>
    <property type="molecule type" value="Genomic_DNA"/>
</dbReference>
<feature type="transmembrane region" description="Helical" evidence="1">
    <location>
        <begin position="104"/>
        <end position="131"/>
    </location>
</feature>
<dbReference type="OrthoDB" id="9804829at2"/>
<organism evidence="2 3">
    <name type="scientific">Paramaledivibacter caminithermalis (strain DSM 15212 / CIP 107654 / DViRD3)</name>
    <name type="common">Clostridium caminithermale</name>
    <dbReference type="NCBI Taxonomy" id="1121301"/>
    <lineage>
        <taxon>Bacteria</taxon>
        <taxon>Bacillati</taxon>
        <taxon>Bacillota</taxon>
        <taxon>Clostridia</taxon>
        <taxon>Peptostreptococcales</taxon>
        <taxon>Caminicellaceae</taxon>
        <taxon>Paramaledivibacter</taxon>
    </lineage>
</organism>